<keyword evidence="6" id="KW-0677">Repeat</keyword>
<keyword evidence="8" id="KW-1015">Disulfide bond</keyword>
<feature type="chain" id="PRO_5044984697" description="Protein disulfide-isomerase" evidence="12">
    <location>
        <begin position="20"/>
        <end position="499"/>
    </location>
</feature>
<dbReference type="EMBL" id="OU015568">
    <property type="protein sequence ID" value="CAG5085107.1"/>
    <property type="molecule type" value="Genomic_DNA"/>
</dbReference>
<feature type="signal peptide" evidence="12">
    <location>
        <begin position="1"/>
        <end position="19"/>
    </location>
</feature>
<feature type="domain" description="Thioredoxin" evidence="14">
    <location>
        <begin position="3"/>
        <end position="129"/>
    </location>
</feature>
<sequence>MKAIIGLLALVAAEITSEGGVLVGTKENFDEILENNAFVLVEFYAPWCGHCKQLAPEYESAAGKLAESNPEIKLVKVDATEEGDLAGEFDVGGYPTLKFFKNGNRDNGIEYGGGRQADEIVSWLIKKSGPPAIEISGADAAKAAVDDNDVIVLINGKTDEFIAAADSIDDVVFGVLDEAAAAELKVDAGKIALFKKFDDNRVDYSGANDADEITAFVNSESLPLVNEFNDETAPKIFGGDITQHVLLFAAKSAEGYDDNYAAMAAAAKDFKGKTLFVVVDCDVEDNGRVLEFFGLTQENCPAVRLIQMGDSMAKFKPPSEEISATSLAGFVNGVESGEITRHLMSEDVPESNDGPVFVIVGKNFEETVRDPAKHVLVEFYAPWCGHCKALEPTYEKLGKHFADRDDVVIAKTDATANEFEGVDVQGFPTIKFFPKGEDSDVIEYEGDRSLEALITFVESDGTEGNDGAGDDYDDEDYEDYDDEDEDYEDYDDEEGHDEL</sequence>
<evidence type="ECO:0000256" key="5">
    <source>
        <dbReference type="ARBA" id="ARBA00022729"/>
    </source>
</evidence>
<evidence type="ECO:0000256" key="8">
    <source>
        <dbReference type="ARBA" id="ARBA00023157"/>
    </source>
</evidence>
<dbReference type="PRINTS" id="PR00421">
    <property type="entry name" value="THIOREDOXIN"/>
</dbReference>
<dbReference type="Proteomes" id="UP001158576">
    <property type="component" value="Chromosome PAR"/>
</dbReference>
<dbReference type="NCBIfam" id="TIGR01126">
    <property type="entry name" value="pdi_dom"/>
    <property type="match status" value="2"/>
</dbReference>
<dbReference type="InterPro" id="IPR036249">
    <property type="entry name" value="Thioredoxin-like_sf"/>
</dbReference>
<gene>
    <name evidence="15" type="ORF">OKIOD_LOCUS2368</name>
</gene>
<dbReference type="CDD" id="cd02961">
    <property type="entry name" value="PDI_a_family"/>
    <property type="match status" value="1"/>
</dbReference>
<evidence type="ECO:0000256" key="3">
    <source>
        <dbReference type="ARBA" id="ARBA00006347"/>
    </source>
</evidence>
<dbReference type="CDD" id="cd02995">
    <property type="entry name" value="PDI_a_PDI_a'_C"/>
    <property type="match status" value="1"/>
</dbReference>
<evidence type="ECO:0000256" key="2">
    <source>
        <dbReference type="ARBA" id="ARBA00004319"/>
    </source>
</evidence>
<dbReference type="Gene3D" id="3.40.30.10">
    <property type="entry name" value="Glutaredoxin"/>
    <property type="match status" value="4"/>
</dbReference>
<comment type="subcellular location">
    <subcellularLocation>
        <location evidence="2">Endoplasmic reticulum lumen</location>
    </subcellularLocation>
</comment>
<dbReference type="InterPro" id="IPR005788">
    <property type="entry name" value="PDI_thioredoxin-like_dom"/>
</dbReference>
<dbReference type="PROSITE" id="PS51352">
    <property type="entry name" value="THIOREDOXIN_2"/>
    <property type="match status" value="2"/>
</dbReference>
<dbReference type="CDD" id="cd02981">
    <property type="entry name" value="PDI_b_family"/>
    <property type="match status" value="1"/>
</dbReference>
<keyword evidence="10" id="KW-0676">Redox-active center</keyword>
<proteinExistence type="inferred from homology"/>
<evidence type="ECO:0000256" key="7">
    <source>
        <dbReference type="ARBA" id="ARBA00022824"/>
    </source>
</evidence>
<evidence type="ECO:0000256" key="13">
    <source>
        <dbReference type="SAM" id="MobiDB-lite"/>
    </source>
</evidence>
<dbReference type="Pfam" id="PF13848">
    <property type="entry name" value="Thioredoxin_6"/>
    <property type="match status" value="1"/>
</dbReference>
<organism evidence="15 16">
    <name type="scientific">Oikopleura dioica</name>
    <name type="common">Tunicate</name>
    <dbReference type="NCBI Taxonomy" id="34765"/>
    <lineage>
        <taxon>Eukaryota</taxon>
        <taxon>Metazoa</taxon>
        <taxon>Chordata</taxon>
        <taxon>Tunicata</taxon>
        <taxon>Appendicularia</taxon>
        <taxon>Copelata</taxon>
        <taxon>Oikopleuridae</taxon>
        <taxon>Oikopleura</taxon>
    </lineage>
</organism>
<feature type="domain" description="Thioredoxin" evidence="14">
    <location>
        <begin position="313"/>
        <end position="462"/>
    </location>
</feature>
<reference evidence="15 16" key="1">
    <citation type="submission" date="2021-04" db="EMBL/GenBank/DDBJ databases">
        <authorList>
            <person name="Bliznina A."/>
        </authorList>
    </citation>
    <scope>NUCLEOTIDE SEQUENCE [LARGE SCALE GENOMIC DNA]</scope>
</reference>
<protein>
    <recommendedName>
        <fullName evidence="4 12">Protein disulfide-isomerase</fullName>
        <ecNumber evidence="4 12">5.3.4.1</ecNumber>
    </recommendedName>
</protein>
<name>A0ABN7RWM0_OIKDI</name>
<keyword evidence="5 12" id="KW-0732">Signal</keyword>
<comment type="similarity">
    <text evidence="3 11">Belongs to the protein disulfide isomerase family.</text>
</comment>
<evidence type="ECO:0000313" key="16">
    <source>
        <dbReference type="Proteomes" id="UP001158576"/>
    </source>
</evidence>
<feature type="region of interest" description="Disordered" evidence="13">
    <location>
        <begin position="457"/>
        <end position="499"/>
    </location>
</feature>
<dbReference type="CDD" id="cd02982">
    <property type="entry name" value="PDI_b'_family"/>
    <property type="match status" value="1"/>
</dbReference>
<dbReference type="InterPro" id="IPR005792">
    <property type="entry name" value="Prot_disulphide_isomerase"/>
</dbReference>
<dbReference type="InterPro" id="IPR013766">
    <property type="entry name" value="Thioredoxin_domain"/>
</dbReference>
<dbReference type="SUPFAM" id="SSF52833">
    <property type="entry name" value="Thioredoxin-like"/>
    <property type="match status" value="4"/>
</dbReference>
<dbReference type="NCBIfam" id="TIGR01130">
    <property type="entry name" value="ER_PDI_fam"/>
    <property type="match status" value="1"/>
</dbReference>
<evidence type="ECO:0000259" key="14">
    <source>
        <dbReference type="PROSITE" id="PS51352"/>
    </source>
</evidence>
<keyword evidence="16" id="KW-1185">Reference proteome</keyword>
<feature type="compositionally biased region" description="Acidic residues" evidence="13">
    <location>
        <begin position="460"/>
        <end position="499"/>
    </location>
</feature>
<dbReference type="Pfam" id="PF00085">
    <property type="entry name" value="Thioredoxin"/>
    <property type="match status" value="2"/>
</dbReference>
<evidence type="ECO:0000256" key="10">
    <source>
        <dbReference type="ARBA" id="ARBA00023284"/>
    </source>
</evidence>
<evidence type="ECO:0000256" key="1">
    <source>
        <dbReference type="ARBA" id="ARBA00001182"/>
    </source>
</evidence>
<evidence type="ECO:0000256" key="11">
    <source>
        <dbReference type="RuleBase" id="RU004208"/>
    </source>
</evidence>
<evidence type="ECO:0000256" key="6">
    <source>
        <dbReference type="ARBA" id="ARBA00022737"/>
    </source>
</evidence>
<accession>A0ABN7RWM0</accession>
<dbReference type="PANTHER" id="PTHR18929:SF240">
    <property type="entry name" value="PROTEIN DISULFIDE-ISOMERASE"/>
    <property type="match status" value="1"/>
</dbReference>
<dbReference type="InterPro" id="IPR017937">
    <property type="entry name" value="Thioredoxin_CS"/>
</dbReference>
<comment type="catalytic activity">
    <reaction evidence="1 12">
        <text>Catalyzes the rearrangement of -S-S- bonds in proteins.</text>
        <dbReference type="EC" id="5.3.4.1"/>
    </reaction>
</comment>
<dbReference type="EC" id="5.3.4.1" evidence="4 12"/>
<keyword evidence="7" id="KW-0256">Endoplasmic reticulum</keyword>
<evidence type="ECO:0000256" key="4">
    <source>
        <dbReference type="ARBA" id="ARBA00012723"/>
    </source>
</evidence>
<evidence type="ECO:0000256" key="12">
    <source>
        <dbReference type="RuleBase" id="RU361130"/>
    </source>
</evidence>
<dbReference type="PANTHER" id="PTHR18929">
    <property type="entry name" value="PROTEIN DISULFIDE ISOMERASE"/>
    <property type="match status" value="1"/>
</dbReference>
<dbReference type="PROSITE" id="PS00194">
    <property type="entry name" value="THIOREDOXIN_1"/>
    <property type="match status" value="2"/>
</dbReference>
<evidence type="ECO:0000313" key="15">
    <source>
        <dbReference type="EMBL" id="CAG5085107.1"/>
    </source>
</evidence>
<keyword evidence="9 12" id="KW-0413">Isomerase</keyword>
<evidence type="ECO:0000256" key="9">
    <source>
        <dbReference type="ARBA" id="ARBA00023235"/>
    </source>
</evidence>